<reference evidence="1" key="2">
    <citation type="submission" date="2021-01" db="EMBL/GenBank/DDBJ databases">
        <authorList>
            <person name="Kang M."/>
        </authorList>
    </citation>
    <scope>NUCLEOTIDE SEQUENCE</scope>
    <source>
        <strain evidence="1">KACC 17527</strain>
    </source>
</reference>
<sequence length="180" mass="20612">MFDNTLRNRVFYKLACGLLVPLCLAIAAWKAWSMPRRVEATPPAPEFPSQWQGRPLRPLVLAEVEQRFARQFPGSLARLTDGQEVLVLRTVLRPTRMLHPAADCYRGLGWRVTHVQLQQDADQRLWRCFDALHSGQRLRVCERIEDAQGRGYTDTSAWYWSALMHPSRGPWTALTVASPS</sequence>
<dbReference type="RefSeq" id="WP_201177641.1">
    <property type="nucleotide sequence ID" value="NZ_JAEPWM010000016.1"/>
</dbReference>
<organism evidence="1 2">
    <name type="scientific">Ramlibacter ginsenosidimutans</name>
    <dbReference type="NCBI Taxonomy" id="502333"/>
    <lineage>
        <taxon>Bacteria</taxon>
        <taxon>Pseudomonadati</taxon>
        <taxon>Pseudomonadota</taxon>
        <taxon>Betaproteobacteria</taxon>
        <taxon>Burkholderiales</taxon>
        <taxon>Comamonadaceae</taxon>
        <taxon>Ramlibacter</taxon>
    </lineage>
</organism>
<evidence type="ECO:0000313" key="2">
    <source>
        <dbReference type="Proteomes" id="UP000630528"/>
    </source>
</evidence>
<dbReference type="Proteomes" id="UP000630528">
    <property type="component" value="Unassembled WGS sequence"/>
</dbReference>
<proteinExistence type="predicted"/>
<keyword evidence="2" id="KW-1185">Reference proteome</keyword>
<dbReference type="EMBL" id="JAEPWM010000016">
    <property type="protein sequence ID" value="MBK6009220.1"/>
    <property type="molecule type" value="Genomic_DNA"/>
</dbReference>
<comment type="caution">
    <text evidence="1">The sequence shown here is derived from an EMBL/GenBank/DDBJ whole genome shotgun (WGS) entry which is preliminary data.</text>
</comment>
<reference evidence="1" key="1">
    <citation type="journal article" date="2012" name="J. Microbiol. Biotechnol.">
        <title>Ramlibacter ginsenosidimutans sp. nov., with ginsenoside-converting activity.</title>
        <authorList>
            <person name="Wang L."/>
            <person name="An D.S."/>
            <person name="Kim S.G."/>
            <person name="Jin F.X."/>
            <person name="Kim S.C."/>
            <person name="Lee S.T."/>
            <person name="Im W.T."/>
        </authorList>
    </citation>
    <scope>NUCLEOTIDE SEQUENCE</scope>
    <source>
        <strain evidence="1">KACC 17527</strain>
    </source>
</reference>
<accession>A0A934U0I5</accession>
<gene>
    <name evidence="1" type="ORF">JJB11_24240</name>
</gene>
<name>A0A934U0I5_9BURK</name>
<protein>
    <submittedName>
        <fullName evidence="1">Uncharacterized protein</fullName>
    </submittedName>
</protein>
<evidence type="ECO:0000313" key="1">
    <source>
        <dbReference type="EMBL" id="MBK6009220.1"/>
    </source>
</evidence>
<dbReference type="AlphaFoldDB" id="A0A934U0I5"/>